<dbReference type="InterPro" id="IPR016039">
    <property type="entry name" value="Thiolase-like"/>
</dbReference>
<dbReference type="PANTHER" id="PTHR42870">
    <property type="entry name" value="ACETYL-COA C-ACETYLTRANSFERASE"/>
    <property type="match status" value="1"/>
</dbReference>
<dbReference type="CDD" id="cd00829">
    <property type="entry name" value="SCP-x_thiolase"/>
    <property type="match status" value="1"/>
</dbReference>
<dbReference type="PIRSF" id="PIRSF000429">
    <property type="entry name" value="Ac-CoA_Ac_transf"/>
    <property type="match status" value="1"/>
</dbReference>
<dbReference type="EMBL" id="JBFPJR010000019">
    <property type="protein sequence ID" value="MEX0428365.1"/>
    <property type="molecule type" value="Genomic_DNA"/>
</dbReference>
<comment type="caution">
    <text evidence="2">The sequence shown here is derived from an EMBL/GenBank/DDBJ whole genome shotgun (WGS) entry which is preliminary data.</text>
</comment>
<dbReference type="RefSeq" id="WP_367994337.1">
    <property type="nucleotide sequence ID" value="NZ_JBFPJR010000019.1"/>
</dbReference>
<evidence type="ECO:0000313" key="3">
    <source>
        <dbReference type="Proteomes" id="UP001556631"/>
    </source>
</evidence>
<dbReference type="InterPro" id="IPR055140">
    <property type="entry name" value="Thiolase_C_2"/>
</dbReference>
<dbReference type="Pfam" id="PF22691">
    <property type="entry name" value="Thiolase_C_1"/>
    <property type="match status" value="1"/>
</dbReference>
<dbReference type="InterPro" id="IPR002155">
    <property type="entry name" value="Thiolase"/>
</dbReference>
<dbReference type="SUPFAM" id="SSF53901">
    <property type="entry name" value="Thiolase-like"/>
    <property type="match status" value="2"/>
</dbReference>
<evidence type="ECO:0000259" key="1">
    <source>
        <dbReference type="Pfam" id="PF22691"/>
    </source>
</evidence>
<protein>
    <recommendedName>
        <fullName evidence="1">Thiolase C-terminal domain-containing protein</fullName>
    </recommendedName>
</protein>
<dbReference type="Proteomes" id="UP001556631">
    <property type="component" value="Unassembled WGS sequence"/>
</dbReference>
<evidence type="ECO:0000313" key="2">
    <source>
        <dbReference type="EMBL" id="MEX0428365.1"/>
    </source>
</evidence>
<gene>
    <name evidence="2" type="ORF">AB3X52_12105</name>
</gene>
<feature type="domain" description="Thiolase C-terminal" evidence="1">
    <location>
        <begin position="275"/>
        <end position="393"/>
    </location>
</feature>
<name>A0ABV3T277_9ACTN</name>
<dbReference type="Gene3D" id="3.40.47.10">
    <property type="match status" value="1"/>
</dbReference>
<sequence>MAETHPLRGQVSIAGFGETAFGKNLPGTAWELAVEASLKAMEAAGVEPEEVDGIARFCSPLETVTTAAMVRGLGLRELSFFTECPLGGEALGAVLGQAASAILAGQASTVLVYRALSQSKGGRFGRADRGLSTTDDVIVPTEDNTAFAWPYGLVSPANLFAMMATRYMHEHHVTPDQMAQSLGSVALAQRAYANNNPRAMMRDRPLTMDTYLDARMISWPLRLFDLCLENDGAVAFILTSSERAKRLRTDGEPVQILAATQSLAPYHEPFGIYTPDMTRLYPDSATERLYRNAGVTPERIKVAEMYDASSFMTVGSLESFGLVPRGEGWRHVAEKGIGLDSPLPTNTHGGHLSEAYIHGLNAVTEAMRQLRGVACNQVAGADVAIVGGASGTAVILGV</sequence>
<proteinExistence type="predicted"/>
<organism evidence="2 3">
    <name type="scientific">Nocardioides eburneus</name>
    <dbReference type="NCBI Taxonomy" id="3231482"/>
    <lineage>
        <taxon>Bacteria</taxon>
        <taxon>Bacillati</taxon>
        <taxon>Actinomycetota</taxon>
        <taxon>Actinomycetes</taxon>
        <taxon>Propionibacteriales</taxon>
        <taxon>Nocardioidaceae</taxon>
        <taxon>Nocardioides</taxon>
    </lineage>
</organism>
<keyword evidence="3" id="KW-1185">Reference proteome</keyword>
<accession>A0ABV3T277</accession>
<reference evidence="2 3" key="1">
    <citation type="submission" date="2024-07" db="EMBL/GenBank/DDBJ databases">
        <authorList>
            <person name="Lee S."/>
            <person name="Kang M."/>
        </authorList>
    </citation>
    <scope>NUCLEOTIDE SEQUENCE [LARGE SCALE GENOMIC DNA]</scope>
    <source>
        <strain evidence="2 3">DS6</strain>
    </source>
</reference>
<dbReference type="PANTHER" id="PTHR42870:SF1">
    <property type="entry name" value="NON-SPECIFIC LIPID-TRANSFER PROTEIN-LIKE 2"/>
    <property type="match status" value="1"/>
</dbReference>